<dbReference type="EMBL" id="JARGDL010000007">
    <property type="protein sequence ID" value="MDF1611799.1"/>
    <property type="molecule type" value="Genomic_DNA"/>
</dbReference>
<name>A0AAE3P0F3_9BACT</name>
<reference evidence="1" key="1">
    <citation type="submission" date="2023-03" db="EMBL/GenBank/DDBJ databases">
        <title>Stygiobacter electus gen. nov., sp. nov., facultatively anaerobic thermotolerant bacterium of the class Ignavibacteria from a well of Yessentuki mineral water deposit.</title>
        <authorList>
            <person name="Podosokorskaya O.A."/>
            <person name="Elcheninov A.G."/>
            <person name="Petrova N.F."/>
            <person name="Zavarzina D.G."/>
            <person name="Kublanov I.V."/>
            <person name="Merkel A.Y."/>
        </authorList>
    </citation>
    <scope>NUCLEOTIDE SEQUENCE</scope>
    <source>
        <strain evidence="1">09-Me</strain>
    </source>
</reference>
<accession>A0AAE3P0F3</accession>
<gene>
    <name evidence="1" type="ORF">P0M35_06530</name>
</gene>
<comment type="caution">
    <text evidence="1">The sequence shown here is derived from an EMBL/GenBank/DDBJ whole genome shotgun (WGS) entry which is preliminary data.</text>
</comment>
<proteinExistence type="predicted"/>
<protein>
    <submittedName>
        <fullName evidence="1">Uncharacterized protein</fullName>
    </submittedName>
</protein>
<evidence type="ECO:0000313" key="2">
    <source>
        <dbReference type="Proteomes" id="UP001221302"/>
    </source>
</evidence>
<keyword evidence="2" id="KW-1185">Reference proteome</keyword>
<sequence length="74" mass="8559">MEHQKDISNLPKLTIKSLFDSSTKPIQNQKKKIPNPFKFTIESSLEGLQKVEDDENNVVEEKKSLRETSENWIG</sequence>
<dbReference type="AlphaFoldDB" id="A0AAE3P0F3"/>
<dbReference type="RefSeq" id="WP_321535566.1">
    <property type="nucleotide sequence ID" value="NZ_JARGDL010000007.1"/>
</dbReference>
<organism evidence="1 2">
    <name type="scientific">Stygiobacter electus</name>
    <dbReference type="NCBI Taxonomy" id="3032292"/>
    <lineage>
        <taxon>Bacteria</taxon>
        <taxon>Pseudomonadati</taxon>
        <taxon>Ignavibacteriota</taxon>
        <taxon>Ignavibacteria</taxon>
        <taxon>Ignavibacteriales</taxon>
        <taxon>Melioribacteraceae</taxon>
        <taxon>Stygiobacter</taxon>
    </lineage>
</organism>
<evidence type="ECO:0000313" key="1">
    <source>
        <dbReference type="EMBL" id="MDF1611799.1"/>
    </source>
</evidence>
<dbReference type="Proteomes" id="UP001221302">
    <property type="component" value="Unassembled WGS sequence"/>
</dbReference>